<name>A0A9D1NZ56_9FIRM</name>
<dbReference type="PANTHER" id="PTHR30492">
    <property type="entry name" value="METHYLGLYOXAL SYNTHASE"/>
    <property type="match status" value="1"/>
</dbReference>
<reference evidence="2" key="2">
    <citation type="journal article" date="2021" name="PeerJ">
        <title>Extensive microbial diversity within the chicken gut microbiome revealed by metagenomics and culture.</title>
        <authorList>
            <person name="Gilroy R."/>
            <person name="Ravi A."/>
            <person name="Getino M."/>
            <person name="Pursley I."/>
            <person name="Horton D.L."/>
            <person name="Alikhan N.F."/>
            <person name="Baker D."/>
            <person name="Gharbi K."/>
            <person name="Hall N."/>
            <person name="Watson M."/>
            <person name="Adriaenssens E.M."/>
            <person name="Foster-Nyarko E."/>
            <person name="Jarju S."/>
            <person name="Secka A."/>
            <person name="Antonio M."/>
            <person name="Oren A."/>
            <person name="Chaudhuri R.R."/>
            <person name="La Ragione R."/>
            <person name="Hildebrand F."/>
            <person name="Pallen M.J."/>
        </authorList>
    </citation>
    <scope>NUCLEOTIDE SEQUENCE</scope>
    <source>
        <strain evidence="2">ChiBcec6-7307</strain>
    </source>
</reference>
<dbReference type="Proteomes" id="UP000886889">
    <property type="component" value="Unassembled WGS sequence"/>
</dbReference>
<comment type="caution">
    <text evidence="2">The sequence shown here is derived from an EMBL/GenBank/DDBJ whole genome shotgun (WGS) entry which is preliminary data.</text>
</comment>
<dbReference type="PROSITE" id="PS51855">
    <property type="entry name" value="MGS"/>
    <property type="match status" value="1"/>
</dbReference>
<dbReference type="SUPFAM" id="SSF52335">
    <property type="entry name" value="Methylglyoxal synthase-like"/>
    <property type="match status" value="1"/>
</dbReference>
<evidence type="ECO:0000313" key="3">
    <source>
        <dbReference type="Proteomes" id="UP000886889"/>
    </source>
</evidence>
<dbReference type="InterPro" id="IPR036914">
    <property type="entry name" value="MGS-like_dom_sf"/>
</dbReference>
<dbReference type="SMART" id="SM00851">
    <property type="entry name" value="MGS"/>
    <property type="match status" value="1"/>
</dbReference>
<dbReference type="AlphaFoldDB" id="A0A9D1NZ56"/>
<dbReference type="EC" id="4.2.3.3" evidence="2"/>
<dbReference type="Pfam" id="PF02142">
    <property type="entry name" value="MGS"/>
    <property type="match status" value="1"/>
</dbReference>
<evidence type="ECO:0000259" key="1">
    <source>
        <dbReference type="PROSITE" id="PS51855"/>
    </source>
</evidence>
<dbReference type="GO" id="GO:0008929">
    <property type="term" value="F:methylglyoxal synthase activity"/>
    <property type="evidence" value="ECO:0007669"/>
    <property type="project" value="UniProtKB-EC"/>
</dbReference>
<dbReference type="NCBIfam" id="NF003559">
    <property type="entry name" value="PRK05234.1"/>
    <property type="match status" value="1"/>
</dbReference>
<dbReference type="EMBL" id="DVOS01000054">
    <property type="protein sequence ID" value="HIV23506.1"/>
    <property type="molecule type" value="Genomic_DNA"/>
</dbReference>
<proteinExistence type="predicted"/>
<accession>A0A9D1NZ56</accession>
<sequence length="134" mass="15321">MNIGFIAHNSRKSLIENFCLAYKYILAKHELYATEMTGRRIEEATNLKVHKFLSGSVGGENQFIDMIERNYMDLVIFFYNPILNSPNEADIFAITRTCDRYNIPIATNIATAESMVLGLAAGDLDWRDTAKREY</sequence>
<keyword evidence="2" id="KW-0456">Lyase</keyword>
<dbReference type="Gene3D" id="3.40.50.1380">
    <property type="entry name" value="Methylglyoxal synthase-like domain"/>
    <property type="match status" value="1"/>
</dbReference>
<dbReference type="PANTHER" id="PTHR30492:SF0">
    <property type="entry name" value="METHYLGLYOXAL SYNTHASE"/>
    <property type="match status" value="1"/>
</dbReference>
<feature type="domain" description="MGS-like" evidence="1">
    <location>
        <begin position="1"/>
        <end position="134"/>
    </location>
</feature>
<protein>
    <submittedName>
        <fullName evidence="2">Methylglyoxal synthase</fullName>
        <ecNumber evidence="2">4.2.3.3</ecNumber>
    </submittedName>
</protein>
<evidence type="ECO:0000313" key="2">
    <source>
        <dbReference type="EMBL" id="HIV23506.1"/>
    </source>
</evidence>
<organism evidence="2 3">
    <name type="scientific">Candidatus Merdiplasma excrementigallinarum</name>
    <dbReference type="NCBI Taxonomy" id="2840864"/>
    <lineage>
        <taxon>Bacteria</taxon>
        <taxon>Bacillati</taxon>
        <taxon>Bacillota</taxon>
        <taxon>Clostridia</taxon>
        <taxon>Lachnospirales</taxon>
        <taxon>Lachnospiraceae</taxon>
        <taxon>Lachnospiraceae incertae sedis</taxon>
        <taxon>Candidatus Merdiplasma</taxon>
    </lineage>
</organism>
<dbReference type="InterPro" id="IPR004363">
    <property type="entry name" value="Methylgl_synth"/>
</dbReference>
<dbReference type="InterPro" id="IPR011607">
    <property type="entry name" value="MGS-like_dom"/>
</dbReference>
<dbReference type="GO" id="GO:0005829">
    <property type="term" value="C:cytosol"/>
    <property type="evidence" value="ECO:0007669"/>
    <property type="project" value="TreeGrafter"/>
</dbReference>
<dbReference type="GO" id="GO:0019242">
    <property type="term" value="P:methylglyoxal biosynthetic process"/>
    <property type="evidence" value="ECO:0007669"/>
    <property type="project" value="InterPro"/>
</dbReference>
<gene>
    <name evidence="2" type="ORF">IAC80_06160</name>
</gene>
<reference evidence="2" key="1">
    <citation type="submission" date="2020-10" db="EMBL/GenBank/DDBJ databases">
        <authorList>
            <person name="Gilroy R."/>
        </authorList>
    </citation>
    <scope>NUCLEOTIDE SEQUENCE</scope>
    <source>
        <strain evidence="2">ChiBcec6-7307</strain>
    </source>
</reference>